<evidence type="ECO:0000259" key="2">
    <source>
        <dbReference type="SMART" id="SM00322"/>
    </source>
</evidence>
<dbReference type="InterPro" id="IPR009210">
    <property type="entry name" value="ASCC1"/>
</dbReference>
<dbReference type="EMBL" id="JARQZJ010000121">
    <property type="protein sequence ID" value="KAK9888928.1"/>
    <property type="molecule type" value="Genomic_DNA"/>
</dbReference>
<accession>A0AAW1V6B0</accession>
<protein>
    <recommendedName>
        <fullName evidence="2">K Homology domain-containing protein</fullName>
    </recommendedName>
</protein>
<evidence type="ECO:0000313" key="4">
    <source>
        <dbReference type="Proteomes" id="UP001431783"/>
    </source>
</evidence>
<dbReference type="Pfam" id="PF10469">
    <property type="entry name" value="AKAP7_NLS"/>
    <property type="match status" value="1"/>
</dbReference>
<dbReference type="PROSITE" id="PS50084">
    <property type="entry name" value="KH_TYPE_1"/>
    <property type="match status" value="1"/>
</dbReference>
<dbReference type="PANTHER" id="PTHR13360">
    <property type="entry name" value="ACTIVATING SIGNAL COINTEGRATOR 1 COMPLEX SUBUNIT 1"/>
    <property type="match status" value="1"/>
</dbReference>
<name>A0AAW1V6B0_9CUCU</name>
<evidence type="ECO:0000313" key="3">
    <source>
        <dbReference type="EMBL" id="KAK9888928.1"/>
    </source>
</evidence>
<dbReference type="InterPro" id="IPR036612">
    <property type="entry name" value="KH_dom_type_1_sf"/>
</dbReference>
<dbReference type="Pfam" id="PF00013">
    <property type="entry name" value="KH_1"/>
    <property type="match status" value="1"/>
</dbReference>
<dbReference type="Proteomes" id="UP001431783">
    <property type="component" value="Unassembled WGS sequence"/>
</dbReference>
<dbReference type="Gene3D" id="3.90.1140.10">
    <property type="entry name" value="Cyclic phosphodiesterase"/>
    <property type="match status" value="1"/>
</dbReference>
<dbReference type="GO" id="GO:0003723">
    <property type="term" value="F:RNA binding"/>
    <property type="evidence" value="ECO:0007669"/>
    <property type="project" value="UniProtKB-UniRule"/>
</dbReference>
<keyword evidence="4" id="KW-1185">Reference proteome</keyword>
<feature type="domain" description="K Homology" evidence="2">
    <location>
        <begin position="84"/>
        <end position="153"/>
    </location>
</feature>
<dbReference type="PANTHER" id="PTHR13360:SF1">
    <property type="entry name" value="ACTIVATING SIGNAL COINTEGRATOR 1 COMPLEX SUBUNIT 1"/>
    <property type="match status" value="1"/>
</dbReference>
<dbReference type="SUPFAM" id="SSF54791">
    <property type="entry name" value="Eukaryotic type KH-domain (KH-domain type I)"/>
    <property type="match status" value="1"/>
</dbReference>
<dbReference type="SMART" id="SM00322">
    <property type="entry name" value="KH"/>
    <property type="match status" value="1"/>
</dbReference>
<comment type="caution">
    <text evidence="3">The sequence shown here is derived from an EMBL/GenBank/DDBJ whole genome shotgun (WGS) entry which is preliminary data.</text>
</comment>
<dbReference type="GO" id="GO:0005634">
    <property type="term" value="C:nucleus"/>
    <property type="evidence" value="ECO:0007669"/>
    <property type="project" value="TreeGrafter"/>
</dbReference>
<evidence type="ECO:0000256" key="1">
    <source>
        <dbReference type="PROSITE-ProRule" id="PRU00117"/>
    </source>
</evidence>
<dbReference type="InterPro" id="IPR004087">
    <property type="entry name" value="KH_dom"/>
</dbReference>
<keyword evidence="1" id="KW-0694">RNA-binding</keyword>
<dbReference type="InterPro" id="IPR019510">
    <property type="entry name" value="AKAP7-like_phosphoesterase"/>
</dbReference>
<dbReference type="AlphaFoldDB" id="A0AAW1V6B0"/>
<sequence>MSYPGFPTIFYSKDALATRTLLLTNGNGLEHNPKINWNTCVIDPEEENIGKAKQNYLAPYNDNDGLLDCLDIEDNYEILPTKSGKFITTFHVPTVLIPVIVGPKGSKLKHLQEITQTMIKVPRIHEIGVPVKITGHSERSVASARNQVTLLTLSKREKLLSTHFISIPVTSDEVKANFEKFKMEILNGQATRGIDETIFQNSEKLHLTVEVLRLLDEFEIESAKQLLSENVREFLQKPYYKVKLKGVEIMNDDPSDADVLYAKVEMEENNDLTNFEEVVSQISDLFHINGKLWYRDFNMFLEWTYIIMNIYS</sequence>
<organism evidence="3 4">
    <name type="scientific">Henosepilachna vigintioctopunctata</name>
    <dbReference type="NCBI Taxonomy" id="420089"/>
    <lineage>
        <taxon>Eukaryota</taxon>
        <taxon>Metazoa</taxon>
        <taxon>Ecdysozoa</taxon>
        <taxon>Arthropoda</taxon>
        <taxon>Hexapoda</taxon>
        <taxon>Insecta</taxon>
        <taxon>Pterygota</taxon>
        <taxon>Neoptera</taxon>
        <taxon>Endopterygota</taxon>
        <taxon>Coleoptera</taxon>
        <taxon>Polyphaga</taxon>
        <taxon>Cucujiformia</taxon>
        <taxon>Coccinelloidea</taxon>
        <taxon>Coccinellidae</taxon>
        <taxon>Epilachninae</taxon>
        <taxon>Epilachnini</taxon>
        <taxon>Henosepilachna</taxon>
    </lineage>
</organism>
<dbReference type="Gene3D" id="3.30.1370.10">
    <property type="entry name" value="K Homology domain, type 1"/>
    <property type="match status" value="1"/>
</dbReference>
<dbReference type="GO" id="GO:0006355">
    <property type="term" value="P:regulation of DNA-templated transcription"/>
    <property type="evidence" value="ECO:0007669"/>
    <property type="project" value="TreeGrafter"/>
</dbReference>
<dbReference type="InterPro" id="IPR004088">
    <property type="entry name" value="KH_dom_type_1"/>
</dbReference>
<gene>
    <name evidence="3" type="ORF">WA026_001148</name>
</gene>
<dbReference type="GO" id="GO:0006307">
    <property type="term" value="P:DNA alkylation repair"/>
    <property type="evidence" value="ECO:0007669"/>
    <property type="project" value="InterPro"/>
</dbReference>
<reference evidence="3 4" key="1">
    <citation type="submission" date="2023-03" db="EMBL/GenBank/DDBJ databases">
        <title>Genome insight into feeding habits of ladybird beetles.</title>
        <authorList>
            <person name="Li H.-S."/>
            <person name="Huang Y.-H."/>
            <person name="Pang H."/>
        </authorList>
    </citation>
    <scope>NUCLEOTIDE SEQUENCE [LARGE SCALE GENOMIC DNA]</scope>
    <source>
        <strain evidence="3">SYSU_2023b</strain>
        <tissue evidence="3">Whole body</tissue>
    </source>
</reference>
<proteinExistence type="predicted"/>